<dbReference type="RefSeq" id="WP_128525838.1">
    <property type="nucleotide sequence ID" value="NZ_CANLVY010000001.1"/>
</dbReference>
<dbReference type="Gene3D" id="3.10.129.10">
    <property type="entry name" value="Hotdog Thioesterase"/>
    <property type="match status" value="1"/>
</dbReference>
<dbReference type="EMBL" id="CP026118">
    <property type="protein sequence ID" value="QAS53565.1"/>
    <property type="molecule type" value="Genomic_DNA"/>
</dbReference>
<feature type="domain" description="MaoC-like" evidence="1">
    <location>
        <begin position="14"/>
        <end position="101"/>
    </location>
</feature>
<organism evidence="2 3">
    <name type="scientific">Halobacillus litoralis</name>
    <dbReference type="NCBI Taxonomy" id="45668"/>
    <lineage>
        <taxon>Bacteria</taxon>
        <taxon>Bacillati</taxon>
        <taxon>Bacillota</taxon>
        <taxon>Bacilli</taxon>
        <taxon>Bacillales</taxon>
        <taxon>Bacillaceae</taxon>
        <taxon>Halobacillus</taxon>
    </lineage>
</organism>
<dbReference type="KEGG" id="hli:HLI_15830"/>
<dbReference type="PANTHER" id="PTHR43841:SF3">
    <property type="entry name" value="(3R)-HYDROXYACYL-ACP DEHYDRATASE SUBUNIT HADB"/>
    <property type="match status" value="1"/>
</dbReference>
<reference evidence="2 3" key="1">
    <citation type="submission" date="2018-01" db="EMBL/GenBank/DDBJ databases">
        <title>The whole genome sequencing and assembly of Halobacillus litoralis ERB031 strain.</title>
        <authorList>
            <person name="Lee S.-J."/>
            <person name="Park M.-K."/>
            <person name="Kim J.-Y."/>
            <person name="Lee Y.-J."/>
            <person name="Yi H."/>
            <person name="Bahn Y.-S."/>
            <person name="Kim J.F."/>
            <person name="Lee D.-W."/>
        </authorList>
    </citation>
    <scope>NUCLEOTIDE SEQUENCE [LARGE SCALE GENOMIC DNA]</scope>
    <source>
        <strain evidence="2 3">ERB 031</strain>
    </source>
</reference>
<evidence type="ECO:0000313" key="3">
    <source>
        <dbReference type="Proteomes" id="UP000287756"/>
    </source>
</evidence>
<dbReference type="InterPro" id="IPR029069">
    <property type="entry name" value="HotDog_dom_sf"/>
</dbReference>
<dbReference type="Pfam" id="PF01575">
    <property type="entry name" value="MaoC_dehydratas"/>
    <property type="match status" value="1"/>
</dbReference>
<name>A0A410MFX3_9BACI</name>
<sequence>MNTGEVLTGIIIEEITGEMIENYAKASGDDNSIHLDDASAEKAGFPHAVAHGMWSMGVIDASIHRWFRGKPPIKELSTSFIKPLFKGDSLSIEGKVAKEEAGKFFVDIKGFNQHQTCVLKAKLVIGGSEDDERK</sequence>
<gene>
    <name evidence="2" type="ORF">HLI_15830</name>
</gene>
<protein>
    <recommendedName>
        <fullName evidence="1">MaoC-like domain-containing protein</fullName>
    </recommendedName>
</protein>
<dbReference type="OrthoDB" id="9801625at2"/>
<dbReference type="Proteomes" id="UP000287756">
    <property type="component" value="Chromosome"/>
</dbReference>
<dbReference type="InterPro" id="IPR002539">
    <property type="entry name" value="MaoC-like_dom"/>
</dbReference>
<proteinExistence type="predicted"/>
<evidence type="ECO:0000313" key="2">
    <source>
        <dbReference type="EMBL" id="QAS53565.1"/>
    </source>
</evidence>
<dbReference type="CDD" id="cd03441">
    <property type="entry name" value="R_hydratase_like"/>
    <property type="match status" value="1"/>
</dbReference>
<evidence type="ECO:0000259" key="1">
    <source>
        <dbReference type="Pfam" id="PF01575"/>
    </source>
</evidence>
<dbReference type="PANTHER" id="PTHR43841">
    <property type="entry name" value="3-HYDROXYACYL-THIOESTER DEHYDRATASE HTDX-RELATED"/>
    <property type="match status" value="1"/>
</dbReference>
<dbReference type="AlphaFoldDB" id="A0A410MFX3"/>
<accession>A0A410MFX3</accession>
<dbReference type="SUPFAM" id="SSF54637">
    <property type="entry name" value="Thioesterase/thiol ester dehydrase-isomerase"/>
    <property type="match status" value="1"/>
</dbReference>